<feature type="domain" description="NAD-dependent epimerase/dehydratase" evidence="1">
    <location>
        <begin position="5"/>
        <end position="216"/>
    </location>
</feature>
<organism evidence="2 3">
    <name type="scientific">Neorhizobium lilium</name>
    <dbReference type="NCBI Taxonomy" id="2503024"/>
    <lineage>
        <taxon>Bacteria</taxon>
        <taxon>Pseudomonadati</taxon>
        <taxon>Pseudomonadota</taxon>
        <taxon>Alphaproteobacteria</taxon>
        <taxon>Hyphomicrobiales</taxon>
        <taxon>Rhizobiaceae</taxon>
        <taxon>Rhizobium/Agrobacterium group</taxon>
        <taxon>Neorhizobium</taxon>
    </lineage>
</organism>
<keyword evidence="3" id="KW-1185">Reference proteome</keyword>
<dbReference type="Pfam" id="PF01370">
    <property type="entry name" value="Epimerase"/>
    <property type="match status" value="1"/>
</dbReference>
<dbReference type="RefSeq" id="WP_128441580.1">
    <property type="nucleotide sequence ID" value="NZ_SBIP01000001.1"/>
</dbReference>
<accession>A0A444LML4</accession>
<sequence>MPQKIFVIGATGYVGNGIALSLQSKGHGVSGLVRSERSASQLQQAGIRPVPGDVLEDLPSVLECAVVADTVIYAAQIPLDREPDVIRSLCDRLAGSGKTLIFLSGSGVLMQRTTGAWSSDSFAEEDMFVPEPLALPRVEAEGLVRAAAHHGVRSMVVRPPVIWGPGDNGPVASTYRSIATTGAACYIGTGLATYANVHSADLAELFSVALERGKAGALYHAVGGEIPFRWIAEAVARDMNVPSRSLTMDEATEVFGPFGALMQSASSRLRDANTRQELGWTPTHLDMLSMIGEPRLRALAQPSITKEK</sequence>
<gene>
    <name evidence="2" type="ORF">EPK99_04800</name>
</gene>
<dbReference type="GO" id="GO:0005737">
    <property type="term" value="C:cytoplasm"/>
    <property type="evidence" value="ECO:0007669"/>
    <property type="project" value="TreeGrafter"/>
</dbReference>
<evidence type="ECO:0000259" key="1">
    <source>
        <dbReference type="Pfam" id="PF01370"/>
    </source>
</evidence>
<protein>
    <submittedName>
        <fullName evidence="2">Nucleoside-diphosphate sugar epimerase</fullName>
    </submittedName>
</protein>
<dbReference type="Proteomes" id="UP000287687">
    <property type="component" value="Unassembled WGS sequence"/>
</dbReference>
<dbReference type="PANTHER" id="PTHR48079:SF6">
    <property type="entry name" value="NAD(P)-BINDING DOMAIN-CONTAINING PROTEIN-RELATED"/>
    <property type="match status" value="1"/>
</dbReference>
<evidence type="ECO:0000313" key="2">
    <source>
        <dbReference type="EMBL" id="RWX81597.1"/>
    </source>
</evidence>
<dbReference type="InterPro" id="IPR001509">
    <property type="entry name" value="Epimerase_deHydtase"/>
</dbReference>
<dbReference type="OrthoDB" id="4392084at2"/>
<dbReference type="InterPro" id="IPR036291">
    <property type="entry name" value="NAD(P)-bd_dom_sf"/>
</dbReference>
<dbReference type="Gene3D" id="3.40.50.720">
    <property type="entry name" value="NAD(P)-binding Rossmann-like Domain"/>
    <property type="match status" value="1"/>
</dbReference>
<dbReference type="PANTHER" id="PTHR48079">
    <property type="entry name" value="PROTEIN YEEZ"/>
    <property type="match status" value="1"/>
</dbReference>
<dbReference type="GO" id="GO:0004029">
    <property type="term" value="F:aldehyde dehydrogenase (NAD+) activity"/>
    <property type="evidence" value="ECO:0007669"/>
    <property type="project" value="TreeGrafter"/>
</dbReference>
<name>A0A444LML4_9HYPH</name>
<dbReference type="EMBL" id="SBIP01000001">
    <property type="protein sequence ID" value="RWX81597.1"/>
    <property type="molecule type" value="Genomic_DNA"/>
</dbReference>
<comment type="caution">
    <text evidence="2">The sequence shown here is derived from an EMBL/GenBank/DDBJ whole genome shotgun (WGS) entry which is preliminary data.</text>
</comment>
<dbReference type="AlphaFoldDB" id="A0A444LML4"/>
<reference evidence="2 3" key="1">
    <citation type="submission" date="2019-01" db="EMBL/GenBank/DDBJ databases">
        <title>The draft genome of Rhizobium sp. 24NR.</title>
        <authorList>
            <person name="Liu L."/>
            <person name="Liang L."/>
            <person name="Shi S."/>
            <person name="Xu L."/>
            <person name="Wang X."/>
            <person name="Li L."/>
            <person name="Zhang X."/>
        </authorList>
    </citation>
    <scope>NUCLEOTIDE SEQUENCE [LARGE SCALE GENOMIC DNA]</scope>
    <source>
        <strain evidence="2 3">24NR</strain>
    </source>
</reference>
<proteinExistence type="predicted"/>
<dbReference type="InterPro" id="IPR051783">
    <property type="entry name" value="NAD(P)-dependent_oxidoreduct"/>
</dbReference>
<dbReference type="SUPFAM" id="SSF51735">
    <property type="entry name" value="NAD(P)-binding Rossmann-fold domains"/>
    <property type="match status" value="1"/>
</dbReference>
<evidence type="ECO:0000313" key="3">
    <source>
        <dbReference type="Proteomes" id="UP000287687"/>
    </source>
</evidence>